<gene>
    <name evidence="2" type="ORF">G7068_05910</name>
</gene>
<feature type="transmembrane region" description="Helical" evidence="1">
    <location>
        <begin position="18"/>
        <end position="40"/>
    </location>
</feature>
<evidence type="ECO:0000313" key="2">
    <source>
        <dbReference type="EMBL" id="QIK62782.1"/>
    </source>
</evidence>
<dbReference type="KEGG" id="lvi:G7068_05910"/>
<proteinExistence type="predicted"/>
<evidence type="ECO:0000313" key="3">
    <source>
        <dbReference type="Proteomes" id="UP000502677"/>
    </source>
</evidence>
<accession>A0A6G7XE47</accession>
<dbReference type="RefSeq" id="WP_166290189.1">
    <property type="nucleotide sequence ID" value="NZ_CP049863.1"/>
</dbReference>
<keyword evidence="3" id="KW-1185">Reference proteome</keyword>
<keyword evidence="1" id="KW-0812">Transmembrane</keyword>
<dbReference type="Proteomes" id="UP000502677">
    <property type="component" value="Chromosome"/>
</dbReference>
<keyword evidence="1" id="KW-0472">Membrane</keyword>
<dbReference type="EMBL" id="CP049863">
    <property type="protein sequence ID" value="QIK62782.1"/>
    <property type="molecule type" value="Genomic_DNA"/>
</dbReference>
<keyword evidence="1" id="KW-1133">Transmembrane helix</keyword>
<protein>
    <submittedName>
        <fullName evidence="2">Uncharacterized protein</fullName>
    </submittedName>
</protein>
<reference evidence="2 3" key="1">
    <citation type="submission" date="2020-03" db="EMBL/GenBank/DDBJ databases">
        <title>Leucobacter sp. nov., isolated from beetles.</title>
        <authorList>
            <person name="Hyun D.-W."/>
            <person name="Bae J.-W."/>
        </authorList>
    </citation>
    <scope>NUCLEOTIDE SEQUENCE [LARGE SCALE GENOMIC DNA]</scope>
    <source>
        <strain evidence="2 3">HDW9C</strain>
    </source>
</reference>
<organism evidence="2 3">
    <name type="scientific">Leucobacter viscericola</name>
    <dbReference type="NCBI Taxonomy" id="2714935"/>
    <lineage>
        <taxon>Bacteria</taxon>
        <taxon>Bacillati</taxon>
        <taxon>Actinomycetota</taxon>
        <taxon>Actinomycetes</taxon>
        <taxon>Micrococcales</taxon>
        <taxon>Microbacteriaceae</taxon>
        <taxon>Leucobacter</taxon>
    </lineage>
</organism>
<evidence type="ECO:0000256" key="1">
    <source>
        <dbReference type="SAM" id="Phobius"/>
    </source>
</evidence>
<sequence length="45" mass="4923">MTENPEGNLRLALSSTEILPATILTVSVVLFLTVSLMLLLRRPAQ</sequence>
<dbReference type="AlphaFoldDB" id="A0A6G7XE47"/>
<name>A0A6G7XE47_9MICO</name>